<organism evidence="14 15">
    <name type="scientific">Quillaja saponaria</name>
    <name type="common">Soap bark tree</name>
    <dbReference type="NCBI Taxonomy" id="32244"/>
    <lineage>
        <taxon>Eukaryota</taxon>
        <taxon>Viridiplantae</taxon>
        <taxon>Streptophyta</taxon>
        <taxon>Embryophyta</taxon>
        <taxon>Tracheophyta</taxon>
        <taxon>Spermatophyta</taxon>
        <taxon>Magnoliopsida</taxon>
        <taxon>eudicotyledons</taxon>
        <taxon>Gunneridae</taxon>
        <taxon>Pentapetalae</taxon>
        <taxon>rosids</taxon>
        <taxon>fabids</taxon>
        <taxon>Fabales</taxon>
        <taxon>Quillajaceae</taxon>
        <taxon>Quillaja</taxon>
    </lineage>
</organism>
<dbReference type="PANTHER" id="PTHR24286">
    <property type="entry name" value="CYTOCHROME P450 26"/>
    <property type="match status" value="1"/>
</dbReference>
<keyword evidence="15" id="KW-1185">Reference proteome</keyword>
<evidence type="ECO:0000256" key="2">
    <source>
        <dbReference type="ARBA" id="ARBA00004167"/>
    </source>
</evidence>
<dbReference type="CDD" id="cd11043">
    <property type="entry name" value="CYP90-like"/>
    <property type="match status" value="1"/>
</dbReference>
<keyword evidence="4 11" id="KW-0349">Heme</keyword>
<evidence type="ECO:0000256" key="13">
    <source>
        <dbReference type="SAM" id="Phobius"/>
    </source>
</evidence>
<dbReference type="PANTHER" id="PTHR24286:SF199">
    <property type="entry name" value="CYTOCHROME P450 88D6"/>
    <property type="match status" value="1"/>
</dbReference>
<dbReference type="GO" id="GO:0016020">
    <property type="term" value="C:membrane"/>
    <property type="evidence" value="ECO:0007669"/>
    <property type="project" value="UniProtKB-SubCell"/>
</dbReference>
<dbReference type="InterPro" id="IPR036396">
    <property type="entry name" value="Cyt_P450_sf"/>
</dbReference>
<dbReference type="GO" id="GO:0005783">
    <property type="term" value="C:endoplasmic reticulum"/>
    <property type="evidence" value="ECO:0007669"/>
    <property type="project" value="TreeGrafter"/>
</dbReference>
<feature type="transmembrane region" description="Helical" evidence="13">
    <location>
        <begin position="6"/>
        <end position="24"/>
    </location>
</feature>
<sequence length="489" mass="56692">MELEWLWLSLAAFLGGYVFVFGFLRNVNEWYYVCKQGKKQYPLPPGDMGWPLLGNLITFMRTFRSGDPDSFINNLISRYGRTGIYKTHLFGNPSIIICMPEICRQVLVDDQTFKYGYPKTTLLLTGKRSFHSLSNAEHKRLRRLTIAPITGHHALAMYIDRIEDIVINSLEEWASMYHPIELFKETKKISFKVITHIFMGSKSDSVIKAVDNLFGDLHNGLISIPINIPGFTFHKALKARKKLVSILQSFVEKRRVMMRSEKYEEKKDMMDKLLVVEDEDGRKLEDEEIIDLLLLFLLAGHDSSALGMLWSTIYLTENPEFLQKAKEEQEEIIRRRSSTRDRLNLTEIRQMVLLSKVIEETLRRTNILFSIFREANIDVNINGYTIPKGWKVLIWSRGVHMDPEIYANPLEFNPTRWNNNNAKVGSYLPFGAGSRLCPGSDLAKLEITIFLHYFLLNYKLERTNPKCPWTYLPVPTPRDNCLAKVIKIP</sequence>
<evidence type="ECO:0000256" key="7">
    <source>
        <dbReference type="ARBA" id="ARBA00022989"/>
    </source>
</evidence>
<dbReference type="Gene3D" id="1.10.630.10">
    <property type="entry name" value="Cytochrome P450"/>
    <property type="match status" value="1"/>
</dbReference>
<gene>
    <name evidence="14" type="ORF">O6P43_017453</name>
</gene>
<keyword evidence="8 12" id="KW-0560">Oxidoreductase</keyword>
<name>A0AAD7PPE1_QUISA</name>
<dbReference type="GO" id="GO:0010268">
    <property type="term" value="P:brassinosteroid homeostasis"/>
    <property type="evidence" value="ECO:0007669"/>
    <property type="project" value="TreeGrafter"/>
</dbReference>
<dbReference type="GO" id="GO:0005506">
    <property type="term" value="F:iron ion binding"/>
    <property type="evidence" value="ECO:0007669"/>
    <property type="project" value="InterPro"/>
</dbReference>
<evidence type="ECO:0000256" key="1">
    <source>
        <dbReference type="ARBA" id="ARBA00001971"/>
    </source>
</evidence>
<comment type="cofactor">
    <cofactor evidence="1 11">
        <name>heme</name>
        <dbReference type="ChEBI" id="CHEBI:30413"/>
    </cofactor>
</comment>
<dbReference type="PRINTS" id="PR00385">
    <property type="entry name" value="P450"/>
</dbReference>
<evidence type="ECO:0000256" key="6">
    <source>
        <dbReference type="ARBA" id="ARBA00022723"/>
    </source>
</evidence>
<evidence type="ECO:0000256" key="12">
    <source>
        <dbReference type="RuleBase" id="RU000461"/>
    </source>
</evidence>
<evidence type="ECO:0000256" key="10">
    <source>
        <dbReference type="ARBA" id="ARBA00023136"/>
    </source>
</evidence>
<dbReference type="PROSITE" id="PS00086">
    <property type="entry name" value="CYTOCHROME_P450"/>
    <property type="match status" value="1"/>
</dbReference>
<dbReference type="GO" id="GO:0051777">
    <property type="term" value="F:ent-kaurenoic acid monooxygenase activity"/>
    <property type="evidence" value="ECO:0007669"/>
    <property type="project" value="TreeGrafter"/>
</dbReference>
<keyword evidence="9 11" id="KW-0408">Iron</keyword>
<evidence type="ECO:0000313" key="14">
    <source>
        <dbReference type="EMBL" id="KAJ7962189.1"/>
    </source>
</evidence>
<proteinExistence type="inferred from homology"/>
<evidence type="ECO:0000256" key="3">
    <source>
        <dbReference type="ARBA" id="ARBA00010617"/>
    </source>
</evidence>
<dbReference type="InterPro" id="IPR002401">
    <property type="entry name" value="Cyt_P450_E_grp-I"/>
</dbReference>
<dbReference type="GO" id="GO:0016132">
    <property type="term" value="P:brassinosteroid biosynthetic process"/>
    <property type="evidence" value="ECO:0007669"/>
    <property type="project" value="TreeGrafter"/>
</dbReference>
<evidence type="ECO:0000256" key="4">
    <source>
        <dbReference type="ARBA" id="ARBA00022617"/>
    </source>
</evidence>
<dbReference type="Pfam" id="PF00067">
    <property type="entry name" value="p450"/>
    <property type="match status" value="1"/>
</dbReference>
<keyword evidence="10 13" id="KW-0472">Membrane</keyword>
<protein>
    <submittedName>
        <fullName evidence="14">Cytochrome P450 family ent-kaurenoic acid oxidase</fullName>
    </submittedName>
</protein>
<dbReference type="Proteomes" id="UP001163823">
    <property type="component" value="Chromosome 7"/>
</dbReference>
<keyword evidence="7 13" id="KW-1133">Transmembrane helix</keyword>
<dbReference type="EMBL" id="JARAOO010000007">
    <property type="protein sequence ID" value="KAJ7962189.1"/>
    <property type="molecule type" value="Genomic_DNA"/>
</dbReference>
<keyword evidence="5 13" id="KW-0812">Transmembrane</keyword>
<evidence type="ECO:0000313" key="15">
    <source>
        <dbReference type="Proteomes" id="UP001163823"/>
    </source>
</evidence>
<dbReference type="InterPro" id="IPR017972">
    <property type="entry name" value="Cyt_P450_CS"/>
</dbReference>
<feature type="binding site" description="axial binding residue" evidence="11">
    <location>
        <position position="437"/>
    </location>
    <ligand>
        <name>heme</name>
        <dbReference type="ChEBI" id="CHEBI:30413"/>
    </ligand>
    <ligandPart>
        <name>Fe</name>
        <dbReference type="ChEBI" id="CHEBI:18248"/>
    </ligandPart>
</feature>
<dbReference type="AlphaFoldDB" id="A0AAD7PPE1"/>
<evidence type="ECO:0000256" key="8">
    <source>
        <dbReference type="ARBA" id="ARBA00023002"/>
    </source>
</evidence>
<dbReference type="SUPFAM" id="SSF48264">
    <property type="entry name" value="Cytochrome P450"/>
    <property type="match status" value="1"/>
</dbReference>
<keyword evidence="12" id="KW-0503">Monooxygenase</keyword>
<evidence type="ECO:0000256" key="11">
    <source>
        <dbReference type="PIRSR" id="PIRSR602401-1"/>
    </source>
</evidence>
<dbReference type="InterPro" id="IPR001128">
    <property type="entry name" value="Cyt_P450"/>
</dbReference>
<dbReference type="GO" id="GO:0020037">
    <property type="term" value="F:heme binding"/>
    <property type="evidence" value="ECO:0007669"/>
    <property type="project" value="InterPro"/>
</dbReference>
<dbReference type="GO" id="GO:0016125">
    <property type="term" value="P:sterol metabolic process"/>
    <property type="evidence" value="ECO:0007669"/>
    <property type="project" value="TreeGrafter"/>
</dbReference>
<evidence type="ECO:0000256" key="5">
    <source>
        <dbReference type="ARBA" id="ARBA00022692"/>
    </source>
</evidence>
<comment type="caution">
    <text evidence="14">The sequence shown here is derived from an EMBL/GenBank/DDBJ whole genome shotgun (WGS) entry which is preliminary data.</text>
</comment>
<comment type="similarity">
    <text evidence="3 12">Belongs to the cytochrome P450 family.</text>
</comment>
<evidence type="ECO:0000256" key="9">
    <source>
        <dbReference type="ARBA" id="ARBA00023004"/>
    </source>
</evidence>
<comment type="subcellular location">
    <subcellularLocation>
        <location evidence="2">Membrane</location>
        <topology evidence="2">Single-pass membrane protein</topology>
    </subcellularLocation>
</comment>
<keyword evidence="6 11" id="KW-0479">Metal-binding</keyword>
<dbReference type="PRINTS" id="PR00463">
    <property type="entry name" value="EP450I"/>
</dbReference>
<accession>A0AAD7PPE1</accession>
<dbReference type="KEGG" id="qsa:O6P43_017453"/>
<reference evidence="14" key="1">
    <citation type="journal article" date="2023" name="Science">
        <title>Elucidation of the pathway for biosynthesis of saponin adjuvants from the soapbark tree.</title>
        <authorList>
            <person name="Reed J."/>
            <person name="Orme A."/>
            <person name="El-Demerdash A."/>
            <person name="Owen C."/>
            <person name="Martin L.B.B."/>
            <person name="Misra R.C."/>
            <person name="Kikuchi S."/>
            <person name="Rejzek M."/>
            <person name="Martin A.C."/>
            <person name="Harkess A."/>
            <person name="Leebens-Mack J."/>
            <person name="Louveau T."/>
            <person name="Stephenson M.J."/>
            <person name="Osbourn A."/>
        </authorList>
    </citation>
    <scope>NUCLEOTIDE SEQUENCE</scope>
    <source>
        <strain evidence="14">S10</strain>
    </source>
</reference>